<organism evidence="5 6">
    <name type="scientific">Bacillus salipaludis</name>
    <dbReference type="NCBI Taxonomy" id="2547811"/>
    <lineage>
        <taxon>Bacteria</taxon>
        <taxon>Bacillati</taxon>
        <taxon>Bacillota</taxon>
        <taxon>Bacilli</taxon>
        <taxon>Bacillales</taxon>
        <taxon>Bacillaceae</taxon>
        <taxon>Bacillus</taxon>
    </lineage>
</organism>
<dbReference type="EMBL" id="JBJHQH010000027">
    <property type="protein sequence ID" value="MFK9094729.1"/>
    <property type="molecule type" value="Genomic_DNA"/>
</dbReference>
<feature type="DNA-binding region" description="H-T-H motif" evidence="3">
    <location>
        <begin position="36"/>
        <end position="55"/>
    </location>
</feature>
<keyword evidence="2 3" id="KW-0238">DNA-binding</keyword>
<evidence type="ECO:0000259" key="4">
    <source>
        <dbReference type="PROSITE" id="PS50977"/>
    </source>
</evidence>
<dbReference type="InterPro" id="IPR036271">
    <property type="entry name" value="Tet_transcr_reg_TetR-rel_C_sf"/>
</dbReference>
<dbReference type="PROSITE" id="PS50977">
    <property type="entry name" value="HTH_TETR_2"/>
    <property type="match status" value="1"/>
</dbReference>
<keyword evidence="1" id="KW-0678">Repressor</keyword>
<accession>A0ABW8RMI1</accession>
<dbReference type="Gene3D" id="1.10.357.10">
    <property type="entry name" value="Tetracycline Repressor, domain 2"/>
    <property type="match status" value="1"/>
</dbReference>
<dbReference type="SUPFAM" id="SSF46689">
    <property type="entry name" value="Homeodomain-like"/>
    <property type="match status" value="1"/>
</dbReference>
<evidence type="ECO:0000256" key="2">
    <source>
        <dbReference type="ARBA" id="ARBA00023125"/>
    </source>
</evidence>
<gene>
    <name evidence="5" type="ORF">ACJEBI_25050</name>
</gene>
<name>A0ABW8RMI1_9BACI</name>
<dbReference type="InterPro" id="IPR009057">
    <property type="entry name" value="Homeodomain-like_sf"/>
</dbReference>
<protein>
    <submittedName>
        <fullName evidence="5">TetR/AcrR family transcriptional regulator</fullName>
    </submittedName>
</protein>
<dbReference type="PANTHER" id="PTHR43479:SF8">
    <property type="entry name" value="TRANSCRIPTIONAL REGULATOR, TETR FAMILY"/>
    <property type="match status" value="1"/>
</dbReference>
<reference evidence="5 6" key="1">
    <citation type="submission" date="2024-11" db="EMBL/GenBank/DDBJ databases">
        <authorList>
            <person name="Lucas J.A."/>
        </authorList>
    </citation>
    <scope>NUCLEOTIDE SEQUENCE [LARGE SCALE GENOMIC DNA]</scope>
    <source>
        <strain evidence="5 6">Z 5.4</strain>
    </source>
</reference>
<evidence type="ECO:0000313" key="5">
    <source>
        <dbReference type="EMBL" id="MFK9094729.1"/>
    </source>
</evidence>
<keyword evidence="6" id="KW-1185">Reference proteome</keyword>
<dbReference type="PANTHER" id="PTHR43479">
    <property type="entry name" value="ACREF/ENVCD OPERON REPRESSOR-RELATED"/>
    <property type="match status" value="1"/>
</dbReference>
<dbReference type="Pfam" id="PF00440">
    <property type="entry name" value="TetR_N"/>
    <property type="match status" value="1"/>
</dbReference>
<sequence length="199" mass="22304">MGQRGRRKGASGEQSRALLLSIAAKEFAQKGFYETKVSTIVKQANLSQPTFYLYFDSKEALFGVLVDMFREELFNLAKNSRLEPGIDSSSLANRISNSLEAIFCFFVEEPDLARIGFYIADEAEDIKNYLAAQIKDNLIFEQRQGYFRSNLDMSTVAESLVGIIERLTITKLLPGHKTPELVASEIVTLLLNGMISQQC</sequence>
<evidence type="ECO:0000256" key="3">
    <source>
        <dbReference type="PROSITE-ProRule" id="PRU00335"/>
    </source>
</evidence>
<dbReference type="PRINTS" id="PR00455">
    <property type="entry name" value="HTHTETR"/>
</dbReference>
<proteinExistence type="predicted"/>
<evidence type="ECO:0000256" key="1">
    <source>
        <dbReference type="ARBA" id="ARBA00022491"/>
    </source>
</evidence>
<dbReference type="InterPro" id="IPR050624">
    <property type="entry name" value="HTH-type_Tx_Regulator"/>
</dbReference>
<dbReference type="RefSeq" id="WP_406583187.1">
    <property type="nucleotide sequence ID" value="NZ_JBJHQH010000027.1"/>
</dbReference>
<dbReference type="SUPFAM" id="SSF48498">
    <property type="entry name" value="Tetracyclin repressor-like, C-terminal domain"/>
    <property type="match status" value="1"/>
</dbReference>
<dbReference type="InterPro" id="IPR001647">
    <property type="entry name" value="HTH_TetR"/>
</dbReference>
<comment type="caution">
    <text evidence="5">The sequence shown here is derived from an EMBL/GenBank/DDBJ whole genome shotgun (WGS) entry which is preliminary data.</text>
</comment>
<evidence type="ECO:0000313" key="6">
    <source>
        <dbReference type="Proteomes" id="UP001623041"/>
    </source>
</evidence>
<feature type="domain" description="HTH tetR-type" evidence="4">
    <location>
        <begin position="13"/>
        <end position="73"/>
    </location>
</feature>
<dbReference type="Proteomes" id="UP001623041">
    <property type="component" value="Unassembled WGS sequence"/>
</dbReference>